<evidence type="ECO:0000313" key="1">
    <source>
        <dbReference type="Ensembl" id="ENSCSAVP00000008448.1"/>
    </source>
</evidence>
<dbReference type="Gene3D" id="3.40.50.11350">
    <property type="match status" value="1"/>
</dbReference>
<dbReference type="GeneTree" id="ENSGT00660000096320"/>
<dbReference type="CDD" id="cd11296">
    <property type="entry name" value="O-FucT_like"/>
    <property type="match status" value="1"/>
</dbReference>
<proteinExistence type="predicted"/>
<dbReference type="AlphaFoldDB" id="H2YSY8"/>
<sequence length="302" mass="34986">MTMDLYRKYEKQTGITFTAEDSLLKSVKAYPREELMTDRPLTFGPSIDELLEYYGSEKKFALFAQPFANLKVSLSRPKGDEPKSLALNSMTDVRLYSEVIRFTSLPPHMKDIASQFVHDVMGNRSYVTIHWRFDKLDFMASCLDNRATIKRQRFCSYLRSIKPVQIAYAIVYGLKEINRKRRGDVTTDDVIKDVYIATPPSQFKLMKKLDGILRRYNITLNYGVHLRRYVLKTFNHCDWLLPNLNEVLSNTEMALCMQSHTFYRAVPSSWSSNVVLSKNKSKFDRPILNLIGLQKAKPGTVH</sequence>
<dbReference type="Proteomes" id="UP000007875">
    <property type="component" value="Unassembled WGS sequence"/>
</dbReference>
<dbReference type="InParanoid" id="H2YSY8"/>
<evidence type="ECO:0008006" key="3">
    <source>
        <dbReference type="Google" id="ProtNLM"/>
    </source>
</evidence>
<evidence type="ECO:0000313" key="2">
    <source>
        <dbReference type="Proteomes" id="UP000007875"/>
    </source>
</evidence>
<name>H2YSY8_CIOSA</name>
<reference evidence="1" key="2">
    <citation type="submission" date="2025-08" db="UniProtKB">
        <authorList>
            <consortium name="Ensembl"/>
        </authorList>
    </citation>
    <scope>IDENTIFICATION</scope>
</reference>
<keyword evidence="2" id="KW-1185">Reference proteome</keyword>
<reference evidence="1" key="3">
    <citation type="submission" date="2025-09" db="UniProtKB">
        <authorList>
            <consortium name="Ensembl"/>
        </authorList>
    </citation>
    <scope>IDENTIFICATION</scope>
</reference>
<dbReference type="Ensembl" id="ENSCSAVT00000008557.1">
    <property type="protein sequence ID" value="ENSCSAVP00000008448.1"/>
    <property type="gene ID" value="ENSCSAVG00000005016.1"/>
</dbReference>
<accession>H2YSY8</accession>
<reference evidence="2" key="1">
    <citation type="submission" date="2003-08" db="EMBL/GenBank/DDBJ databases">
        <authorList>
            <person name="Birren B."/>
            <person name="Nusbaum C."/>
            <person name="Abebe A."/>
            <person name="Abouelleil A."/>
            <person name="Adekoya E."/>
            <person name="Ait-zahra M."/>
            <person name="Allen N."/>
            <person name="Allen T."/>
            <person name="An P."/>
            <person name="Anderson M."/>
            <person name="Anderson S."/>
            <person name="Arachchi H."/>
            <person name="Armbruster J."/>
            <person name="Bachantsang P."/>
            <person name="Baldwin J."/>
            <person name="Barry A."/>
            <person name="Bayul T."/>
            <person name="Blitshsteyn B."/>
            <person name="Bloom T."/>
            <person name="Blye J."/>
            <person name="Boguslavskiy L."/>
            <person name="Borowsky M."/>
            <person name="Boukhgalter B."/>
            <person name="Brunache A."/>
            <person name="Butler J."/>
            <person name="Calixte N."/>
            <person name="Calvo S."/>
            <person name="Camarata J."/>
            <person name="Campo K."/>
            <person name="Chang J."/>
            <person name="Cheshatsang Y."/>
            <person name="Citroen M."/>
            <person name="Collymore A."/>
            <person name="Considine T."/>
            <person name="Cook A."/>
            <person name="Cooke P."/>
            <person name="Corum B."/>
            <person name="Cuomo C."/>
            <person name="David R."/>
            <person name="Dawoe T."/>
            <person name="Degray S."/>
            <person name="Dodge S."/>
            <person name="Dooley K."/>
            <person name="Dorje P."/>
            <person name="Dorjee K."/>
            <person name="Dorris L."/>
            <person name="Duffey N."/>
            <person name="Dupes A."/>
            <person name="Elkins T."/>
            <person name="Engels R."/>
            <person name="Erickson J."/>
            <person name="Farina A."/>
            <person name="Faro S."/>
            <person name="Ferreira P."/>
            <person name="Fischer H."/>
            <person name="Fitzgerald M."/>
            <person name="Foley K."/>
            <person name="Gage D."/>
            <person name="Galagan J."/>
            <person name="Gearin G."/>
            <person name="Gnerre S."/>
            <person name="Gnirke A."/>
            <person name="Goyette A."/>
            <person name="Graham J."/>
            <person name="Grandbois E."/>
            <person name="Gyaltsen K."/>
            <person name="Hafez N."/>
            <person name="Hagopian D."/>
            <person name="Hagos B."/>
            <person name="Hall J."/>
            <person name="Hatcher B."/>
            <person name="Heller A."/>
            <person name="Higgins H."/>
            <person name="Honan T."/>
            <person name="Horn A."/>
            <person name="Houde N."/>
            <person name="Hughes L."/>
            <person name="Hulme W."/>
            <person name="Husby E."/>
            <person name="Iliev I."/>
            <person name="Jaffe D."/>
            <person name="Jones C."/>
            <person name="Kamal M."/>
            <person name="Kamat A."/>
            <person name="Kamvysselis M."/>
            <person name="Karlsson E."/>
            <person name="Kells C."/>
            <person name="Kieu A."/>
            <person name="Kisner P."/>
            <person name="Kodira C."/>
            <person name="Kulbokas E."/>
            <person name="Labutti K."/>
            <person name="Lama D."/>
            <person name="Landers T."/>
            <person name="Leger J."/>
            <person name="Levine S."/>
            <person name="Lewis D."/>
            <person name="Lewis T."/>
            <person name="Lindblad-toh K."/>
            <person name="Liu X."/>
            <person name="Lokyitsang T."/>
            <person name="Lokyitsang Y."/>
            <person name="Lucien O."/>
            <person name="Lui A."/>
            <person name="Ma L.J."/>
            <person name="Mabbitt R."/>
            <person name="Macdonald J."/>
            <person name="Maclean C."/>
            <person name="Major J."/>
            <person name="Manning J."/>
            <person name="Marabella R."/>
            <person name="Maru K."/>
            <person name="Matthews C."/>
            <person name="Mauceli E."/>
            <person name="Mccarthy M."/>
            <person name="Mcdonough S."/>
            <person name="Mcghee T."/>
            <person name="Meldrim J."/>
            <person name="Meneus L."/>
            <person name="Mesirov J."/>
            <person name="Mihalev A."/>
            <person name="Mihova T."/>
            <person name="Mikkelsen T."/>
            <person name="Mlenga V."/>
            <person name="Moru K."/>
            <person name="Mozes J."/>
            <person name="Mulrain L."/>
            <person name="Munson G."/>
            <person name="Naylor J."/>
            <person name="Newes C."/>
            <person name="Nguyen C."/>
            <person name="Nguyen N."/>
            <person name="Nguyen T."/>
            <person name="Nicol R."/>
            <person name="Nielsen C."/>
            <person name="Nizzari M."/>
            <person name="Norbu C."/>
            <person name="Norbu N."/>
            <person name="O'donnell P."/>
            <person name="Okoawo O."/>
            <person name="O'leary S."/>
            <person name="Omotosho B."/>
            <person name="O'neill K."/>
            <person name="Osman S."/>
            <person name="Parker S."/>
            <person name="Perrin D."/>
            <person name="Phunkhang P."/>
            <person name="Piqani B."/>
            <person name="Purcell S."/>
            <person name="Rachupka T."/>
            <person name="Ramasamy U."/>
            <person name="Rameau R."/>
            <person name="Ray V."/>
            <person name="Raymond C."/>
            <person name="Retta R."/>
            <person name="Richardson S."/>
            <person name="Rise C."/>
            <person name="Rodriguez J."/>
            <person name="Rogers J."/>
            <person name="Rogov P."/>
            <person name="Rutman M."/>
            <person name="Schupbach R."/>
            <person name="Seaman C."/>
            <person name="Settipalli S."/>
            <person name="Sharpe T."/>
            <person name="Sheridan J."/>
            <person name="Sherpa N."/>
            <person name="Shi J."/>
            <person name="Smirnov S."/>
            <person name="Smith C."/>
            <person name="Sougnez C."/>
            <person name="Spencer B."/>
            <person name="Stalker J."/>
            <person name="Stange-thomann N."/>
            <person name="Stavropoulos S."/>
            <person name="Stetson K."/>
            <person name="Stone C."/>
            <person name="Stone S."/>
            <person name="Stubbs M."/>
            <person name="Talamas J."/>
            <person name="Tchuinga P."/>
            <person name="Tenzing P."/>
            <person name="Tesfaye S."/>
            <person name="Theodore J."/>
            <person name="Thoulutsang Y."/>
            <person name="Topham K."/>
            <person name="Towey S."/>
            <person name="Tsamla T."/>
            <person name="Tsomo N."/>
            <person name="Vallee D."/>
            <person name="Vassiliev H."/>
            <person name="Venkataraman V."/>
            <person name="Vinson J."/>
            <person name="Vo A."/>
            <person name="Wade C."/>
            <person name="Wang S."/>
            <person name="Wangchuk T."/>
            <person name="Wangdi T."/>
            <person name="Whittaker C."/>
            <person name="Wilkinson J."/>
            <person name="Wu Y."/>
            <person name="Wyman D."/>
            <person name="Yadav S."/>
            <person name="Yang S."/>
            <person name="Yang X."/>
            <person name="Yeager S."/>
            <person name="Yee E."/>
            <person name="Young G."/>
            <person name="Zainoun J."/>
            <person name="Zembeck L."/>
            <person name="Zimmer A."/>
            <person name="Zody M."/>
            <person name="Lander E."/>
        </authorList>
    </citation>
    <scope>NUCLEOTIDE SEQUENCE [LARGE SCALE GENOMIC DNA]</scope>
</reference>
<protein>
    <recommendedName>
        <fullName evidence="3">Peptide-O-fucosyltransferase</fullName>
    </recommendedName>
</protein>
<organism evidence="1 2">
    <name type="scientific">Ciona savignyi</name>
    <name type="common">Pacific transparent sea squirt</name>
    <dbReference type="NCBI Taxonomy" id="51511"/>
    <lineage>
        <taxon>Eukaryota</taxon>
        <taxon>Metazoa</taxon>
        <taxon>Chordata</taxon>
        <taxon>Tunicata</taxon>
        <taxon>Ascidiacea</taxon>
        <taxon>Phlebobranchia</taxon>
        <taxon>Cionidae</taxon>
        <taxon>Ciona</taxon>
    </lineage>
</organism>
<dbReference type="HOGENOM" id="CLU_921200_0_0_1"/>